<accession>A0A1L9R8H9</accession>
<sequence length="371" mass="39901">MPEDTEKRGTTSNNPNPSQSKQQPETPNSSSTTNDNDSKSPSLASRIQNSAAGLARNALTTPGPSGDLAYALSTGNKAAATGSSSASSAPSTADYYAQSSTSSRAQSGSSIPAESFRSESAQHQQQGGFELPPLTEEEFQHVYDGDNTLHDVSSEGKGKGKAVDLTHTDYSEKYHDTAPSAFSTAWQHSSQPHRQQHQQPQPQPSDGSEVISLLTSKSFNPDFPPSADEPFEPIETDLLPQPLTPAEIQMIESFRRQLPAEPDTSTQQPQTHRLTSFSLVPDINSILDGAAPVSTESDATALRDAVLTGLPGAAEWVAVEERYHDEVWGYLRPTLEAAKEEMETKQESGEGGVEDGPAVRRLKMILQHMKA</sequence>
<dbReference type="GeneID" id="63752307"/>
<dbReference type="STRING" id="1073089.A0A1L9R8H9"/>
<feature type="region of interest" description="Disordered" evidence="1">
    <location>
        <begin position="1"/>
        <end position="231"/>
    </location>
</feature>
<dbReference type="AlphaFoldDB" id="A0A1L9R8H9"/>
<reference evidence="3" key="1">
    <citation type="journal article" date="2017" name="Genome Biol.">
        <title>Comparative genomics reveals high biological diversity and specific adaptations in the industrially and medically important fungal genus Aspergillus.</title>
        <authorList>
            <person name="de Vries R.P."/>
            <person name="Riley R."/>
            <person name="Wiebenga A."/>
            <person name="Aguilar-Osorio G."/>
            <person name="Amillis S."/>
            <person name="Uchima C.A."/>
            <person name="Anderluh G."/>
            <person name="Asadollahi M."/>
            <person name="Askin M."/>
            <person name="Barry K."/>
            <person name="Battaglia E."/>
            <person name="Bayram O."/>
            <person name="Benocci T."/>
            <person name="Braus-Stromeyer S.A."/>
            <person name="Caldana C."/>
            <person name="Canovas D."/>
            <person name="Cerqueira G.C."/>
            <person name="Chen F."/>
            <person name="Chen W."/>
            <person name="Choi C."/>
            <person name="Clum A."/>
            <person name="Dos Santos R.A."/>
            <person name="Damasio A.R."/>
            <person name="Diallinas G."/>
            <person name="Emri T."/>
            <person name="Fekete E."/>
            <person name="Flipphi M."/>
            <person name="Freyberg S."/>
            <person name="Gallo A."/>
            <person name="Gournas C."/>
            <person name="Habgood R."/>
            <person name="Hainaut M."/>
            <person name="Harispe M.L."/>
            <person name="Henrissat B."/>
            <person name="Hilden K.S."/>
            <person name="Hope R."/>
            <person name="Hossain A."/>
            <person name="Karabika E."/>
            <person name="Karaffa L."/>
            <person name="Karanyi Z."/>
            <person name="Krasevec N."/>
            <person name="Kuo A."/>
            <person name="Kusch H."/>
            <person name="LaButti K."/>
            <person name="Lagendijk E.L."/>
            <person name="Lapidus A."/>
            <person name="Levasseur A."/>
            <person name="Lindquist E."/>
            <person name="Lipzen A."/>
            <person name="Logrieco A.F."/>
            <person name="MacCabe A."/>
            <person name="Maekelae M.R."/>
            <person name="Malavazi I."/>
            <person name="Melin P."/>
            <person name="Meyer V."/>
            <person name="Mielnichuk N."/>
            <person name="Miskei M."/>
            <person name="Molnar A.P."/>
            <person name="Mule G."/>
            <person name="Ngan C.Y."/>
            <person name="Orejas M."/>
            <person name="Orosz E."/>
            <person name="Ouedraogo J.P."/>
            <person name="Overkamp K.M."/>
            <person name="Park H.-S."/>
            <person name="Perrone G."/>
            <person name="Piumi F."/>
            <person name="Punt P.J."/>
            <person name="Ram A.F."/>
            <person name="Ramon A."/>
            <person name="Rauscher S."/>
            <person name="Record E."/>
            <person name="Riano-Pachon D.M."/>
            <person name="Robert V."/>
            <person name="Roehrig J."/>
            <person name="Ruller R."/>
            <person name="Salamov A."/>
            <person name="Salih N.S."/>
            <person name="Samson R.A."/>
            <person name="Sandor E."/>
            <person name="Sanguinetti M."/>
            <person name="Schuetze T."/>
            <person name="Sepcic K."/>
            <person name="Shelest E."/>
            <person name="Sherlock G."/>
            <person name="Sophianopoulou V."/>
            <person name="Squina F.M."/>
            <person name="Sun H."/>
            <person name="Susca A."/>
            <person name="Todd R.B."/>
            <person name="Tsang A."/>
            <person name="Unkles S.E."/>
            <person name="van de Wiele N."/>
            <person name="van Rossen-Uffink D."/>
            <person name="Oliveira J.V."/>
            <person name="Vesth T.C."/>
            <person name="Visser J."/>
            <person name="Yu J.-H."/>
            <person name="Zhou M."/>
            <person name="Andersen M.R."/>
            <person name="Archer D.B."/>
            <person name="Baker S.E."/>
            <person name="Benoit I."/>
            <person name="Brakhage A.A."/>
            <person name="Braus G.H."/>
            <person name="Fischer R."/>
            <person name="Frisvad J.C."/>
            <person name="Goldman G.H."/>
            <person name="Houbraken J."/>
            <person name="Oakley B."/>
            <person name="Pocsi I."/>
            <person name="Scazzocchio C."/>
            <person name="Seiboth B."/>
            <person name="vanKuyk P.A."/>
            <person name="Wortman J."/>
            <person name="Dyer P.S."/>
            <person name="Grigoriev I.V."/>
        </authorList>
    </citation>
    <scope>NUCLEOTIDE SEQUENCE [LARGE SCALE GENOMIC DNA]</scope>
    <source>
        <strain evidence="3">DTO 134E9</strain>
    </source>
</reference>
<evidence type="ECO:0000313" key="2">
    <source>
        <dbReference type="EMBL" id="OJJ31204.1"/>
    </source>
</evidence>
<dbReference type="EMBL" id="KV878216">
    <property type="protein sequence ID" value="OJJ31204.1"/>
    <property type="molecule type" value="Genomic_DNA"/>
</dbReference>
<feature type="compositionally biased region" description="Low complexity" evidence="1">
    <location>
        <begin position="187"/>
        <end position="200"/>
    </location>
</feature>
<evidence type="ECO:0000313" key="3">
    <source>
        <dbReference type="Proteomes" id="UP000184383"/>
    </source>
</evidence>
<feature type="compositionally biased region" description="Basic and acidic residues" evidence="1">
    <location>
        <begin position="339"/>
        <end position="348"/>
    </location>
</feature>
<gene>
    <name evidence="2" type="ORF">ASPWEDRAFT_45161</name>
</gene>
<dbReference type="VEuPathDB" id="FungiDB:ASPWEDRAFT_45161"/>
<protein>
    <submittedName>
        <fullName evidence="2">Uncharacterized protein</fullName>
    </submittedName>
</protein>
<dbReference type="Proteomes" id="UP000184383">
    <property type="component" value="Unassembled WGS sequence"/>
</dbReference>
<feature type="compositionally biased region" description="Low complexity" evidence="1">
    <location>
        <begin position="26"/>
        <end position="42"/>
    </location>
</feature>
<keyword evidence="3" id="KW-1185">Reference proteome</keyword>
<feature type="compositionally biased region" description="Polar residues" evidence="1">
    <location>
        <begin position="118"/>
        <end position="127"/>
    </location>
</feature>
<organism evidence="2 3">
    <name type="scientific">Aspergillus wentii DTO 134E9</name>
    <dbReference type="NCBI Taxonomy" id="1073089"/>
    <lineage>
        <taxon>Eukaryota</taxon>
        <taxon>Fungi</taxon>
        <taxon>Dikarya</taxon>
        <taxon>Ascomycota</taxon>
        <taxon>Pezizomycotina</taxon>
        <taxon>Eurotiomycetes</taxon>
        <taxon>Eurotiomycetidae</taxon>
        <taxon>Eurotiales</taxon>
        <taxon>Aspergillaceae</taxon>
        <taxon>Aspergillus</taxon>
        <taxon>Aspergillus subgen. Cremei</taxon>
    </lineage>
</organism>
<dbReference type="OrthoDB" id="5337545at2759"/>
<evidence type="ECO:0000256" key="1">
    <source>
        <dbReference type="SAM" id="MobiDB-lite"/>
    </source>
</evidence>
<feature type="compositionally biased region" description="Polar residues" evidence="1">
    <location>
        <begin position="10"/>
        <end position="25"/>
    </location>
</feature>
<proteinExistence type="predicted"/>
<feature type="compositionally biased region" description="Low complexity" evidence="1">
    <location>
        <begin position="78"/>
        <end position="110"/>
    </location>
</feature>
<feature type="region of interest" description="Disordered" evidence="1">
    <location>
        <begin position="339"/>
        <end position="358"/>
    </location>
</feature>
<feature type="compositionally biased region" description="Basic and acidic residues" evidence="1">
    <location>
        <begin position="138"/>
        <end position="176"/>
    </location>
</feature>
<dbReference type="RefSeq" id="XP_040684881.1">
    <property type="nucleotide sequence ID" value="XM_040836459.1"/>
</dbReference>
<name>A0A1L9R8H9_ASPWE</name>